<reference evidence="18" key="1">
    <citation type="submission" date="2019-07" db="EMBL/GenBank/DDBJ databases">
        <authorList>
            <person name="Weber M."/>
            <person name="Kostadinov I."/>
            <person name="Kostadinov D I."/>
        </authorList>
    </citation>
    <scope>NUCLEOTIDE SEQUENCE</scope>
    <source>
        <strain evidence="18">Gfbio:sag-sample-m06:053724c1-46a9-4a36-b237-ea2bf867836b</strain>
    </source>
</reference>
<evidence type="ECO:0000256" key="13">
    <source>
        <dbReference type="ARBA" id="ARBA00023237"/>
    </source>
</evidence>
<keyword evidence="12" id="KW-0564">Palmitate</keyword>
<dbReference type="AlphaFoldDB" id="A0A7D9H8E5"/>
<dbReference type="InterPro" id="IPR049712">
    <property type="entry name" value="Poly_export"/>
</dbReference>
<evidence type="ECO:0000256" key="4">
    <source>
        <dbReference type="ARBA" id="ARBA00022452"/>
    </source>
</evidence>
<keyword evidence="4" id="KW-1134">Transmembrane beta strand</keyword>
<name>A0A7D9H8E5_9GAMM</name>
<sequence>MRWVLIWVRTLAVTWAFLTYLPALAQDVSAPGNDYHVLPGDVLQVSVWKEPDLELEVLVRPDAAFSFPLAGDITTHEQSVPDLQRELTRRLSRYISDPVVTVSVKAVLGNKVYVIGQVHRPGDFIVNPSVDVMQALSMAGGTTPFAALNDIKILRRNGEEQIAISFRYNDVVKGKDLSQNRVLRSGDIVVVP</sequence>
<keyword evidence="14" id="KW-0449">Lipoprotein</keyword>
<keyword evidence="8" id="KW-0625">Polysaccharide transport</keyword>
<dbReference type="Gene3D" id="3.10.560.10">
    <property type="entry name" value="Outer membrane lipoprotein wza domain like"/>
    <property type="match status" value="1"/>
</dbReference>
<dbReference type="GO" id="GO:0015288">
    <property type="term" value="F:porin activity"/>
    <property type="evidence" value="ECO:0007669"/>
    <property type="project" value="UniProtKB-KW"/>
</dbReference>
<evidence type="ECO:0000256" key="8">
    <source>
        <dbReference type="ARBA" id="ARBA00023047"/>
    </source>
</evidence>
<gene>
    <name evidence="18" type="ORF">JTBM06_V1_70005</name>
</gene>
<evidence type="ECO:0000256" key="5">
    <source>
        <dbReference type="ARBA" id="ARBA00022597"/>
    </source>
</evidence>
<accession>A0A7D9H8E5</accession>
<dbReference type="InterPro" id="IPR054765">
    <property type="entry name" value="SLBB_dom"/>
</dbReference>
<feature type="domain" description="SLBB" evidence="17">
    <location>
        <begin position="111"/>
        <end position="191"/>
    </location>
</feature>
<organism evidence="18">
    <name type="scientific">uncultured Woeseiaceae bacterium</name>
    <dbReference type="NCBI Taxonomy" id="1983305"/>
    <lineage>
        <taxon>Bacteria</taxon>
        <taxon>Pseudomonadati</taxon>
        <taxon>Pseudomonadota</taxon>
        <taxon>Gammaproteobacteria</taxon>
        <taxon>Woeseiales</taxon>
        <taxon>Woeseiaceae</taxon>
        <taxon>environmental samples</taxon>
    </lineage>
</organism>
<keyword evidence="11" id="KW-0472">Membrane</keyword>
<evidence type="ECO:0000313" key="18">
    <source>
        <dbReference type="EMBL" id="VUX55650.1"/>
    </source>
</evidence>
<evidence type="ECO:0000256" key="10">
    <source>
        <dbReference type="ARBA" id="ARBA00023114"/>
    </source>
</evidence>
<evidence type="ECO:0000256" key="6">
    <source>
        <dbReference type="ARBA" id="ARBA00022692"/>
    </source>
</evidence>
<evidence type="ECO:0000259" key="17">
    <source>
        <dbReference type="Pfam" id="PF22461"/>
    </source>
</evidence>
<proteinExistence type="inferred from homology"/>
<keyword evidence="6" id="KW-0812">Transmembrane</keyword>
<evidence type="ECO:0000256" key="14">
    <source>
        <dbReference type="ARBA" id="ARBA00023288"/>
    </source>
</evidence>
<feature type="chain" id="PRO_5027770113" evidence="15">
    <location>
        <begin position="26"/>
        <end position="192"/>
    </location>
</feature>
<keyword evidence="9" id="KW-0406">Ion transport</keyword>
<feature type="signal peptide" evidence="15">
    <location>
        <begin position="1"/>
        <end position="25"/>
    </location>
</feature>
<dbReference type="PANTHER" id="PTHR33619:SF3">
    <property type="entry name" value="POLYSACCHARIDE EXPORT PROTEIN GFCE-RELATED"/>
    <property type="match status" value="1"/>
</dbReference>
<keyword evidence="3" id="KW-0813">Transport</keyword>
<comment type="subcellular location">
    <subcellularLocation>
        <location evidence="1">Cell outer membrane</location>
        <topology evidence="1">Multi-pass membrane protein</topology>
    </subcellularLocation>
</comment>
<evidence type="ECO:0000256" key="11">
    <source>
        <dbReference type="ARBA" id="ARBA00023136"/>
    </source>
</evidence>
<evidence type="ECO:0000256" key="12">
    <source>
        <dbReference type="ARBA" id="ARBA00023139"/>
    </source>
</evidence>
<dbReference type="EMBL" id="LR633967">
    <property type="protein sequence ID" value="VUX55650.1"/>
    <property type="molecule type" value="Genomic_DNA"/>
</dbReference>
<evidence type="ECO:0000256" key="2">
    <source>
        <dbReference type="ARBA" id="ARBA00009450"/>
    </source>
</evidence>
<keyword evidence="13" id="KW-0998">Cell outer membrane</keyword>
<protein>
    <submittedName>
        <fullName evidence="18">Periplasmic protein involved in polysaccharide export</fullName>
    </submittedName>
</protein>
<dbReference type="Gene3D" id="3.30.1950.10">
    <property type="entry name" value="wza like domain"/>
    <property type="match status" value="1"/>
</dbReference>
<evidence type="ECO:0000256" key="15">
    <source>
        <dbReference type="SAM" id="SignalP"/>
    </source>
</evidence>
<evidence type="ECO:0000256" key="9">
    <source>
        <dbReference type="ARBA" id="ARBA00023065"/>
    </source>
</evidence>
<keyword evidence="10" id="KW-0626">Porin</keyword>
<dbReference type="GO" id="GO:0015159">
    <property type="term" value="F:polysaccharide transmembrane transporter activity"/>
    <property type="evidence" value="ECO:0007669"/>
    <property type="project" value="InterPro"/>
</dbReference>
<evidence type="ECO:0000259" key="16">
    <source>
        <dbReference type="Pfam" id="PF02563"/>
    </source>
</evidence>
<dbReference type="Pfam" id="PF22461">
    <property type="entry name" value="SLBB_2"/>
    <property type="match status" value="1"/>
</dbReference>
<keyword evidence="5" id="KW-0762">Sugar transport</keyword>
<dbReference type="Pfam" id="PF02563">
    <property type="entry name" value="Poly_export"/>
    <property type="match status" value="1"/>
</dbReference>
<comment type="similarity">
    <text evidence="2">Belongs to the BexD/CtrA/VexA family.</text>
</comment>
<dbReference type="GO" id="GO:0009279">
    <property type="term" value="C:cell outer membrane"/>
    <property type="evidence" value="ECO:0007669"/>
    <property type="project" value="UniProtKB-SubCell"/>
</dbReference>
<feature type="domain" description="Polysaccharide export protein N-terminal" evidence="16">
    <location>
        <begin position="30"/>
        <end position="105"/>
    </location>
</feature>
<keyword evidence="7 15" id="KW-0732">Signal</keyword>
<dbReference type="PANTHER" id="PTHR33619">
    <property type="entry name" value="POLYSACCHARIDE EXPORT PROTEIN GFCE-RELATED"/>
    <property type="match status" value="1"/>
</dbReference>
<evidence type="ECO:0000256" key="3">
    <source>
        <dbReference type="ARBA" id="ARBA00022448"/>
    </source>
</evidence>
<dbReference type="InterPro" id="IPR003715">
    <property type="entry name" value="Poly_export_N"/>
</dbReference>
<dbReference type="GO" id="GO:0046930">
    <property type="term" value="C:pore complex"/>
    <property type="evidence" value="ECO:0007669"/>
    <property type="project" value="UniProtKB-KW"/>
</dbReference>
<evidence type="ECO:0000256" key="1">
    <source>
        <dbReference type="ARBA" id="ARBA00004571"/>
    </source>
</evidence>
<evidence type="ECO:0000256" key="7">
    <source>
        <dbReference type="ARBA" id="ARBA00022729"/>
    </source>
</evidence>
<dbReference type="GO" id="GO:0006811">
    <property type="term" value="P:monoatomic ion transport"/>
    <property type="evidence" value="ECO:0007669"/>
    <property type="project" value="UniProtKB-KW"/>
</dbReference>